<evidence type="ECO:0000256" key="1">
    <source>
        <dbReference type="SAM" id="MobiDB-lite"/>
    </source>
</evidence>
<dbReference type="Proteomes" id="UP000249324">
    <property type="component" value="Unassembled WGS sequence"/>
</dbReference>
<feature type="transmembrane region" description="Helical" evidence="2">
    <location>
        <begin position="82"/>
        <end position="106"/>
    </location>
</feature>
<reference evidence="3 4" key="1">
    <citation type="journal article" date="2021" name="BMC Genomics">
        <title>Genome-resolved metagenome and metatranscriptome analyses of thermophilic composting reveal key bacterial players and their metabolic interactions.</title>
        <authorList>
            <person name="Braga L.P.P."/>
            <person name="Pereira R.V."/>
            <person name="Martins L.F."/>
            <person name="Moura L.M.S."/>
            <person name="Sanchez F.B."/>
            <person name="Patane J.S.L."/>
            <person name="da Silva A.M."/>
            <person name="Setubal J.C."/>
        </authorList>
    </citation>
    <scope>NUCLEOTIDE SEQUENCE [LARGE SCALE GENOMIC DNA]</scope>
    <source>
        <strain evidence="3">ZC4RG45</strain>
    </source>
</reference>
<evidence type="ECO:0000313" key="3">
    <source>
        <dbReference type="EMBL" id="MFO7193702.1"/>
    </source>
</evidence>
<keyword evidence="2" id="KW-0812">Transmembrane</keyword>
<keyword evidence="2" id="KW-0472">Membrane</keyword>
<feature type="transmembrane region" description="Helical" evidence="2">
    <location>
        <begin position="58"/>
        <end position="76"/>
    </location>
</feature>
<gene>
    <name evidence="3" type="ORF">DIU77_015780</name>
</gene>
<feature type="region of interest" description="Disordered" evidence="1">
    <location>
        <begin position="204"/>
        <end position="223"/>
    </location>
</feature>
<evidence type="ECO:0000313" key="4">
    <source>
        <dbReference type="Proteomes" id="UP000249324"/>
    </source>
</evidence>
<dbReference type="EMBL" id="QGUI02000258">
    <property type="protein sequence ID" value="MFO7193702.1"/>
    <property type="molecule type" value="Genomic_DNA"/>
</dbReference>
<accession>A0ABD6FIH3</accession>
<feature type="transmembrane region" description="Helical" evidence="2">
    <location>
        <begin position="144"/>
        <end position="165"/>
    </location>
</feature>
<keyword evidence="2" id="KW-1133">Transmembrane helix</keyword>
<comment type="caution">
    <text evidence="3">The sequence shown here is derived from an EMBL/GenBank/DDBJ whole genome shotgun (WGS) entry which is preliminary data.</text>
</comment>
<proteinExistence type="predicted"/>
<feature type="transmembrane region" description="Helical" evidence="2">
    <location>
        <begin position="25"/>
        <end position="46"/>
    </location>
</feature>
<dbReference type="AlphaFoldDB" id="A0ABD6FIH3"/>
<organism evidence="3 4">
    <name type="scientific">Thermocrispum agreste</name>
    <dbReference type="NCBI Taxonomy" id="37925"/>
    <lineage>
        <taxon>Bacteria</taxon>
        <taxon>Bacillati</taxon>
        <taxon>Actinomycetota</taxon>
        <taxon>Actinomycetes</taxon>
        <taxon>Pseudonocardiales</taxon>
        <taxon>Pseudonocardiaceae</taxon>
        <taxon>Thermocrispum</taxon>
    </lineage>
</organism>
<evidence type="ECO:0008006" key="5">
    <source>
        <dbReference type="Google" id="ProtNLM"/>
    </source>
</evidence>
<sequence length="223" mass="23668">MAGGHAAAIVDDVQNVVDFMTANPMAIVIAAGEIGFWVCVVTGLAARYLLRMRRTSTVLLAATPLIDLLVLVATMVDLADGALATTVHGLAAVYLGFSVVFGPSMIRWADARFAHRFAGGPAPGKQRRDWSGRVRHEWTQWGKCVLACAIAAAIMLVLIFVAGTPEQTRALWADGGWVPRLGLVVVIWLVAGPVWELLSRPGAGDRTAAAGDETAGAVERGRR</sequence>
<protein>
    <recommendedName>
        <fullName evidence="5">DUF3159 domain-containing protein</fullName>
    </recommendedName>
</protein>
<feature type="transmembrane region" description="Helical" evidence="2">
    <location>
        <begin position="177"/>
        <end position="198"/>
    </location>
</feature>
<evidence type="ECO:0000256" key="2">
    <source>
        <dbReference type="SAM" id="Phobius"/>
    </source>
</evidence>
<name>A0ABD6FIH3_9PSEU</name>